<name>A0A4U8Q9J3_9FIRM</name>
<dbReference type="SUPFAM" id="SSF52540">
    <property type="entry name" value="P-loop containing nucleoside triphosphate hydrolases"/>
    <property type="match status" value="1"/>
</dbReference>
<reference evidence="4 5" key="1">
    <citation type="journal article" date="2019" name="Anaerobe">
        <title>Detection of Robinsoniella peoriensis in multiple bone samples of a trauma patient.</title>
        <authorList>
            <person name="Schrottner P."/>
            <person name="Hartwich K."/>
            <person name="Bunk B."/>
            <person name="Schober I."/>
            <person name="Helbig S."/>
            <person name="Rudolph W.W."/>
            <person name="Gunzer F."/>
        </authorList>
    </citation>
    <scope>NUCLEOTIDE SEQUENCE [LARGE SCALE GENOMIC DNA]</scope>
    <source>
        <strain evidence="4 5">DSM 106044</strain>
    </source>
</reference>
<accession>A0A4U8Q9J3</accession>
<dbReference type="GO" id="GO:0005524">
    <property type="term" value="F:ATP binding"/>
    <property type="evidence" value="ECO:0007669"/>
    <property type="project" value="UniProtKB-KW"/>
</dbReference>
<keyword evidence="2" id="KW-0378">Hydrolase</keyword>
<dbReference type="AlphaFoldDB" id="A0A4U8Q9J3"/>
<dbReference type="Gene3D" id="3.40.50.300">
    <property type="entry name" value="P-loop containing nucleotide triphosphate hydrolases"/>
    <property type="match status" value="1"/>
</dbReference>
<proteinExistence type="predicted"/>
<dbReference type="Pfam" id="PF03266">
    <property type="entry name" value="NTPase_1"/>
    <property type="match status" value="1"/>
</dbReference>
<keyword evidence="5" id="KW-1185">Reference proteome</keyword>
<organism evidence="4 5">
    <name type="scientific">Robinsoniella peoriensis</name>
    <dbReference type="NCBI Taxonomy" id="180332"/>
    <lineage>
        <taxon>Bacteria</taxon>
        <taxon>Bacillati</taxon>
        <taxon>Bacillota</taxon>
        <taxon>Clostridia</taxon>
        <taxon>Lachnospirales</taxon>
        <taxon>Lachnospiraceae</taxon>
        <taxon>Robinsoniella</taxon>
    </lineage>
</organism>
<evidence type="ECO:0000313" key="4">
    <source>
        <dbReference type="EMBL" id="TLD01597.1"/>
    </source>
</evidence>
<dbReference type="RefSeq" id="WP_044289640.1">
    <property type="nucleotide sequence ID" value="NZ_CAUSDN010000005.1"/>
</dbReference>
<dbReference type="GO" id="GO:0017111">
    <property type="term" value="F:ribonucleoside triphosphate phosphatase activity"/>
    <property type="evidence" value="ECO:0007669"/>
    <property type="project" value="InterPro"/>
</dbReference>
<evidence type="ECO:0000313" key="5">
    <source>
        <dbReference type="Proteomes" id="UP000306509"/>
    </source>
</evidence>
<keyword evidence="1" id="KW-0547">Nucleotide-binding</keyword>
<gene>
    <name evidence="4" type="ORF">DSM106044_01578</name>
</gene>
<dbReference type="PANTHER" id="PTHR43146:SF1">
    <property type="entry name" value="CANCER-RELATED NUCLEOSIDE-TRIPHOSPHATASE"/>
    <property type="match status" value="1"/>
</dbReference>
<dbReference type="STRING" id="180332.GCA_000797495_04709"/>
<keyword evidence="3" id="KW-0067">ATP-binding</keyword>
<evidence type="ECO:0000256" key="2">
    <source>
        <dbReference type="ARBA" id="ARBA00022801"/>
    </source>
</evidence>
<sequence length="180" mass="20745">MENRCHLFLTGDIQVGKTTIIRRALEESGVAYGGFITCFGDNREDQNRSLYMVPASGPQVWKEENVIVQFQDGIPRIRTRVIERLGIEILGSVRPDADCIIMDECGRFEGMAEKFKEKILEILNLQTPVTGVVRKGFEGTWLDQIKQHKKVVLLEVTKDNREEIFLKMKDFLLQCRDNRI</sequence>
<dbReference type="PANTHER" id="PTHR43146">
    <property type="entry name" value="CANCER-RELATED NUCLEOSIDE-TRIPHOSPHATASE"/>
    <property type="match status" value="1"/>
</dbReference>
<dbReference type="InterPro" id="IPR004948">
    <property type="entry name" value="Nuc-triphosphatase_THEP1"/>
</dbReference>
<dbReference type="InterPro" id="IPR027417">
    <property type="entry name" value="P-loop_NTPase"/>
</dbReference>
<evidence type="ECO:0000256" key="3">
    <source>
        <dbReference type="ARBA" id="ARBA00022840"/>
    </source>
</evidence>
<dbReference type="Proteomes" id="UP000306509">
    <property type="component" value="Unassembled WGS sequence"/>
</dbReference>
<dbReference type="EMBL" id="QGQD01000036">
    <property type="protein sequence ID" value="TLD01597.1"/>
    <property type="molecule type" value="Genomic_DNA"/>
</dbReference>
<protein>
    <submittedName>
        <fullName evidence="4">Putative NTPase</fullName>
    </submittedName>
</protein>
<comment type="caution">
    <text evidence="4">The sequence shown here is derived from an EMBL/GenBank/DDBJ whole genome shotgun (WGS) entry which is preliminary data.</text>
</comment>
<evidence type="ECO:0000256" key="1">
    <source>
        <dbReference type="ARBA" id="ARBA00022741"/>
    </source>
</evidence>